<dbReference type="EMBL" id="UARS01000007">
    <property type="protein sequence ID" value="SPW48355.1"/>
    <property type="molecule type" value="Genomic_DNA"/>
</dbReference>
<evidence type="ECO:0000313" key="2">
    <source>
        <dbReference type="Proteomes" id="UP000250561"/>
    </source>
</evidence>
<reference evidence="1 2" key="1">
    <citation type="submission" date="2018-06" db="EMBL/GenBank/DDBJ databases">
        <authorList>
            <consortium name="Pathogen Informatics"/>
            <person name="Doyle S."/>
        </authorList>
    </citation>
    <scope>NUCLEOTIDE SEQUENCE [LARGE SCALE GENOMIC DNA]</scope>
    <source>
        <strain evidence="1 2">NCTC11126</strain>
    </source>
</reference>
<dbReference type="Proteomes" id="UP000250561">
    <property type="component" value="Unassembled WGS sequence"/>
</dbReference>
<proteinExistence type="predicted"/>
<name>A0A2X1LJ79_ECOLX</name>
<evidence type="ECO:0000313" key="1">
    <source>
        <dbReference type="EMBL" id="SPW48355.1"/>
    </source>
</evidence>
<protein>
    <submittedName>
        <fullName evidence="1">Uncharacterized protein</fullName>
    </submittedName>
</protein>
<sequence length="48" mass="5518">MPLKPMNSGRGKVSCLILKLPIVWVMGGFSALRQVREGAEYKIRHHRR</sequence>
<gene>
    <name evidence="1" type="ORF">NCTC11126_03817</name>
</gene>
<accession>A0A2X1LJ79</accession>
<organism evidence="1 2">
    <name type="scientific">Escherichia coli</name>
    <dbReference type="NCBI Taxonomy" id="562"/>
    <lineage>
        <taxon>Bacteria</taxon>
        <taxon>Pseudomonadati</taxon>
        <taxon>Pseudomonadota</taxon>
        <taxon>Gammaproteobacteria</taxon>
        <taxon>Enterobacterales</taxon>
        <taxon>Enterobacteriaceae</taxon>
        <taxon>Escherichia</taxon>
    </lineage>
</organism>
<dbReference type="AlphaFoldDB" id="A0A2X1LJ79"/>